<keyword evidence="13" id="KW-1185">Reference proteome</keyword>
<evidence type="ECO:0000256" key="10">
    <source>
        <dbReference type="SAM" id="Phobius"/>
    </source>
</evidence>
<evidence type="ECO:0000256" key="7">
    <source>
        <dbReference type="ARBA" id="ARBA00023136"/>
    </source>
</evidence>
<feature type="transmembrane region" description="Helical" evidence="10">
    <location>
        <begin position="334"/>
        <end position="355"/>
    </location>
</feature>
<feature type="transmembrane region" description="Helical" evidence="10">
    <location>
        <begin position="226"/>
        <end position="249"/>
    </location>
</feature>
<feature type="transmembrane region" description="Helical" evidence="10">
    <location>
        <begin position="261"/>
        <end position="280"/>
    </location>
</feature>
<name>A0AAE9ES40_CAEBR</name>
<evidence type="ECO:0000256" key="1">
    <source>
        <dbReference type="ARBA" id="ARBA00004141"/>
    </source>
</evidence>
<organism evidence="12 13">
    <name type="scientific">Caenorhabditis briggsae</name>
    <dbReference type="NCBI Taxonomy" id="6238"/>
    <lineage>
        <taxon>Eukaryota</taxon>
        <taxon>Metazoa</taxon>
        <taxon>Ecdysozoa</taxon>
        <taxon>Nematoda</taxon>
        <taxon>Chromadorea</taxon>
        <taxon>Rhabditida</taxon>
        <taxon>Rhabditina</taxon>
        <taxon>Rhabditomorpha</taxon>
        <taxon>Rhabditoidea</taxon>
        <taxon>Rhabditidae</taxon>
        <taxon>Peloderinae</taxon>
        <taxon>Caenorhabditis</taxon>
    </lineage>
</organism>
<evidence type="ECO:0000256" key="5">
    <source>
        <dbReference type="ARBA" id="ARBA00022775"/>
    </source>
</evidence>
<dbReference type="Pfam" id="PF07690">
    <property type="entry name" value="MFS_1"/>
    <property type="match status" value="1"/>
</dbReference>
<dbReference type="GO" id="GO:0006836">
    <property type="term" value="P:neurotransmitter transport"/>
    <property type="evidence" value="ECO:0007669"/>
    <property type="project" value="UniProtKB-KW"/>
</dbReference>
<feature type="transmembrane region" description="Helical" evidence="10">
    <location>
        <begin position="408"/>
        <end position="427"/>
    </location>
</feature>
<keyword evidence="8" id="KW-0325">Glycoprotein</keyword>
<dbReference type="Proteomes" id="UP000829354">
    <property type="component" value="Chromosome IV"/>
</dbReference>
<evidence type="ECO:0000313" key="13">
    <source>
        <dbReference type="Proteomes" id="UP000829354"/>
    </source>
</evidence>
<dbReference type="PROSITE" id="PS50850">
    <property type="entry name" value="MFS"/>
    <property type="match status" value="1"/>
</dbReference>
<dbReference type="InterPro" id="IPR001958">
    <property type="entry name" value="Tet-R_TetA/multi-R_MdtG-like"/>
</dbReference>
<evidence type="ECO:0000256" key="8">
    <source>
        <dbReference type="ARBA" id="ARBA00023180"/>
    </source>
</evidence>
<dbReference type="InterPro" id="IPR020846">
    <property type="entry name" value="MFS_dom"/>
</dbReference>
<feature type="transmembrane region" description="Helical" evidence="10">
    <location>
        <begin position="499"/>
        <end position="519"/>
    </location>
</feature>
<dbReference type="CDD" id="cd17383">
    <property type="entry name" value="MFS_SLC18A3_VAChT"/>
    <property type="match status" value="1"/>
</dbReference>
<protein>
    <recommendedName>
        <fullName evidence="11">Major facilitator superfamily (MFS) profile domain-containing protein</fullName>
    </recommendedName>
</protein>
<keyword evidence="4 10" id="KW-0812">Transmembrane</keyword>
<sequence>MSLDPPMSSQPLSRTAKSELGLTPYRAQNTGILSGNNNLVRVQKCKLTFAGTRQNEHMNMMVEGERRRQSIMGFNVPVINRDSELLKQEAKKWLEQQDNQKKCVLVIVSIALLLDNMLYMVIVPIIPKYLRDIHNYAVTFEGYHNETQRLANGTYLVREVGGRIEYLDEELELGWLFASKALLQIFVNPFSGYIIDRVGYEIPMILGLCTMFFSTAIFALGKSYGVLLFARSLQGFGSAFADTSGLAMIADRFTEENERSAALGIALAFISFGCLVAPPFGSVLYSLAGKPVPFLILSFVCLADAIAVFMVINPHRRGTDSHGEKVQGTPMWRLFMDPFIACCSGALIMANVSLAFLEPTITTWMAEVMPETPGWLVGVIWLPPFFPHVVGVYVTVKLLKSFPGYTWAIAMIGLAMEGIACFAIPYTNSVMQLVIPLSFVCFGIALIDTSLLPMLGHLVDTRHVSVYGSVYAIADISYSLAYAFGPIIAGWIVTNWGFTALNIIIFITNVGYAPVLFLLRKVHSYDALSGNAPATQNGEMTQLNNTPGYSQVGGKTETTVFNDSYQGWDDQQSYQNQATIPNHGIPQTEYPAGFDPLNPQW</sequence>
<accession>A0AAE9ES40</accession>
<feature type="transmembrane region" description="Helical" evidence="10">
    <location>
        <begin position="470"/>
        <end position="493"/>
    </location>
</feature>
<comment type="subcellular location">
    <subcellularLocation>
        <location evidence="1">Membrane</location>
        <topology evidence="1">Multi-pass membrane protein</topology>
    </subcellularLocation>
</comment>
<dbReference type="InterPro" id="IPR050930">
    <property type="entry name" value="MFS_Vesicular_Transporter"/>
</dbReference>
<dbReference type="GO" id="GO:0042910">
    <property type="term" value="F:xenobiotic transmembrane transporter activity"/>
    <property type="evidence" value="ECO:0007669"/>
    <property type="project" value="InterPro"/>
</dbReference>
<evidence type="ECO:0000313" key="12">
    <source>
        <dbReference type="EMBL" id="UMM30340.1"/>
    </source>
</evidence>
<dbReference type="InterPro" id="IPR036259">
    <property type="entry name" value="MFS_trans_sf"/>
</dbReference>
<feature type="transmembrane region" description="Helical" evidence="10">
    <location>
        <begin position="103"/>
        <end position="126"/>
    </location>
</feature>
<dbReference type="Gene3D" id="1.20.1250.20">
    <property type="entry name" value="MFS general substrate transporter like domains"/>
    <property type="match status" value="1"/>
</dbReference>
<dbReference type="PANTHER" id="PTHR23506">
    <property type="entry name" value="GH10249P"/>
    <property type="match status" value="1"/>
</dbReference>
<dbReference type="SUPFAM" id="SSF103473">
    <property type="entry name" value="MFS general substrate transporter"/>
    <property type="match status" value="1"/>
</dbReference>
<feature type="transmembrane region" description="Helical" evidence="10">
    <location>
        <begin position="202"/>
        <end position="220"/>
    </location>
</feature>
<feature type="transmembrane region" description="Helical" evidence="10">
    <location>
        <begin position="292"/>
        <end position="313"/>
    </location>
</feature>
<evidence type="ECO:0000256" key="2">
    <source>
        <dbReference type="ARBA" id="ARBA00006829"/>
    </source>
</evidence>
<keyword evidence="7 10" id="KW-0472">Membrane</keyword>
<evidence type="ECO:0000256" key="3">
    <source>
        <dbReference type="ARBA" id="ARBA00022448"/>
    </source>
</evidence>
<dbReference type="GO" id="GO:0016020">
    <property type="term" value="C:membrane"/>
    <property type="evidence" value="ECO:0007669"/>
    <property type="project" value="UniProtKB-SubCell"/>
</dbReference>
<dbReference type="EMBL" id="CP092623">
    <property type="protein sequence ID" value="UMM30340.1"/>
    <property type="molecule type" value="Genomic_DNA"/>
</dbReference>
<keyword evidence="5" id="KW-0532">Neurotransmitter transport</keyword>
<feature type="transmembrane region" description="Helical" evidence="10">
    <location>
        <begin position="433"/>
        <end position="458"/>
    </location>
</feature>
<feature type="region of interest" description="Disordered" evidence="9">
    <location>
        <begin position="1"/>
        <end position="20"/>
    </location>
</feature>
<dbReference type="AlphaFoldDB" id="A0AAE9ES40"/>
<dbReference type="NCBIfam" id="TIGR00880">
    <property type="entry name" value="2_A_01_02"/>
    <property type="match status" value="1"/>
</dbReference>
<keyword evidence="3" id="KW-0813">Transport</keyword>
<reference evidence="12 13" key="1">
    <citation type="submission" date="2022-04" db="EMBL/GenBank/DDBJ databases">
        <title>Chromosome-level reference genomes for two strains of Caenorhabditis briggsae: an improved platform for comparative genomics.</title>
        <authorList>
            <person name="Stevens L."/>
            <person name="Andersen E."/>
        </authorList>
    </citation>
    <scope>NUCLEOTIDE SEQUENCE [LARGE SCALE GENOMIC DNA]</scope>
    <source>
        <strain evidence="12">VX34</strain>
        <tissue evidence="12">Whole-organism</tissue>
    </source>
</reference>
<evidence type="ECO:0000256" key="6">
    <source>
        <dbReference type="ARBA" id="ARBA00022989"/>
    </source>
</evidence>
<feature type="transmembrane region" description="Helical" evidence="10">
    <location>
        <begin position="375"/>
        <end position="396"/>
    </location>
</feature>
<dbReference type="InterPro" id="IPR011701">
    <property type="entry name" value="MFS"/>
</dbReference>
<keyword evidence="6 10" id="KW-1133">Transmembrane helix</keyword>
<comment type="similarity">
    <text evidence="2">Belongs to the major facilitator superfamily. Vesicular transporter family.</text>
</comment>
<evidence type="ECO:0000259" key="11">
    <source>
        <dbReference type="PROSITE" id="PS50850"/>
    </source>
</evidence>
<proteinExistence type="inferred from homology"/>
<evidence type="ECO:0000256" key="9">
    <source>
        <dbReference type="SAM" id="MobiDB-lite"/>
    </source>
</evidence>
<gene>
    <name evidence="12" type="ORF">L5515_012262</name>
</gene>
<dbReference type="PANTHER" id="PTHR23506:SF13">
    <property type="entry name" value="VESICULAR ACETYLCHOLINE TRANSPORTER"/>
    <property type="match status" value="1"/>
</dbReference>
<evidence type="ECO:0000256" key="4">
    <source>
        <dbReference type="ARBA" id="ARBA00022692"/>
    </source>
</evidence>
<feature type="domain" description="Major facilitator superfamily (MFS) profile" evidence="11">
    <location>
        <begin position="104"/>
        <end position="523"/>
    </location>
</feature>